<evidence type="ECO:0000313" key="1">
    <source>
        <dbReference type="EMBL" id="GFM35819.1"/>
    </source>
</evidence>
<dbReference type="InterPro" id="IPR036412">
    <property type="entry name" value="HAD-like_sf"/>
</dbReference>
<dbReference type="AlphaFoldDB" id="A0A7J0BQ77"/>
<dbReference type="SUPFAM" id="SSF56784">
    <property type="entry name" value="HAD-like"/>
    <property type="match status" value="1"/>
</dbReference>
<dbReference type="Proteomes" id="UP000503820">
    <property type="component" value="Unassembled WGS sequence"/>
</dbReference>
<name>A0A7J0BQ77_9BACT</name>
<accession>A0A7J0BQ77</accession>
<reference evidence="1 2" key="1">
    <citation type="submission" date="2020-05" db="EMBL/GenBank/DDBJ databases">
        <title>Draft genome sequence of Desulfovibrio psychrotolerans JS1T.</title>
        <authorList>
            <person name="Ueno A."/>
            <person name="Tamazawa S."/>
            <person name="Tamamura S."/>
            <person name="Murakami T."/>
            <person name="Kiyama T."/>
            <person name="Inomata H."/>
            <person name="Amano Y."/>
            <person name="Miyakawa K."/>
            <person name="Tamaki H."/>
            <person name="Naganuma T."/>
            <person name="Kaneko K."/>
        </authorList>
    </citation>
    <scope>NUCLEOTIDE SEQUENCE [LARGE SCALE GENOMIC DNA]</scope>
    <source>
        <strain evidence="1 2">JS1</strain>
    </source>
</reference>
<protein>
    <recommendedName>
        <fullName evidence="3">Haloacid dehalogenase</fullName>
    </recommendedName>
</protein>
<proteinExistence type="predicted"/>
<dbReference type="RefSeq" id="WP_174408487.1">
    <property type="nucleotide sequence ID" value="NZ_BLVP01000001.1"/>
</dbReference>
<dbReference type="Gene3D" id="3.40.50.1000">
    <property type="entry name" value="HAD superfamily/HAD-like"/>
    <property type="match status" value="1"/>
</dbReference>
<sequence length="177" mass="18408">MLQITIPGGASLALETLVLDYNGTVALDGELLPGVAERLTRLAPALRIVVLTADTHGTVTRAMQGLPAEVMVIGPSGGKNGNAAPQKPECSSVPASIPQDSAKLQALLRLDATRCVAFGNGRNDGLMLRRAALAVAVMGREGVAAEALLAAHVTVYSIEDGLDLLLHPDRLRATLRC</sequence>
<evidence type="ECO:0000313" key="2">
    <source>
        <dbReference type="Proteomes" id="UP000503820"/>
    </source>
</evidence>
<organism evidence="1 2">
    <name type="scientific">Desulfovibrio psychrotolerans</name>
    <dbReference type="NCBI Taxonomy" id="415242"/>
    <lineage>
        <taxon>Bacteria</taxon>
        <taxon>Pseudomonadati</taxon>
        <taxon>Thermodesulfobacteriota</taxon>
        <taxon>Desulfovibrionia</taxon>
        <taxon>Desulfovibrionales</taxon>
        <taxon>Desulfovibrionaceae</taxon>
        <taxon>Desulfovibrio</taxon>
    </lineage>
</organism>
<dbReference type="InterPro" id="IPR023214">
    <property type="entry name" value="HAD_sf"/>
</dbReference>
<keyword evidence="2" id="KW-1185">Reference proteome</keyword>
<evidence type="ECO:0008006" key="3">
    <source>
        <dbReference type="Google" id="ProtNLM"/>
    </source>
</evidence>
<gene>
    <name evidence="1" type="ORF">DSM19430T_05030</name>
</gene>
<comment type="caution">
    <text evidence="1">The sequence shown here is derived from an EMBL/GenBank/DDBJ whole genome shotgun (WGS) entry which is preliminary data.</text>
</comment>
<dbReference type="EMBL" id="BLVP01000001">
    <property type="protein sequence ID" value="GFM35819.1"/>
    <property type="molecule type" value="Genomic_DNA"/>
</dbReference>